<feature type="compositionally biased region" description="Low complexity" evidence="1">
    <location>
        <begin position="7"/>
        <end position="28"/>
    </location>
</feature>
<feature type="compositionally biased region" description="Polar residues" evidence="1">
    <location>
        <begin position="69"/>
        <end position="81"/>
    </location>
</feature>
<accession>A0A2R6X3A1</accession>
<dbReference type="EMBL" id="KZ772711">
    <property type="protein sequence ID" value="PTQ40579.1"/>
    <property type="molecule type" value="Genomic_DNA"/>
</dbReference>
<keyword evidence="3" id="KW-1185">Reference proteome</keyword>
<gene>
    <name evidence="2" type="ORF">MARPO_0039s0072</name>
</gene>
<sequence length="101" mass="11008">MESDTDSSSSSSASPSSSSSPSPNPLISSLMVELPCKKEMVFIHDLHRHAYGFDYKACLRHLRYNRGFSQPSRHLSQSSRNLGGGQKLEMGKASGSKSGKF</sequence>
<organism evidence="2 3">
    <name type="scientific">Marchantia polymorpha</name>
    <name type="common">Common liverwort</name>
    <name type="synonym">Marchantia aquatica</name>
    <dbReference type="NCBI Taxonomy" id="3197"/>
    <lineage>
        <taxon>Eukaryota</taxon>
        <taxon>Viridiplantae</taxon>
        <taxon>Streptophyta</taxon>
        <taxon>Embryophyta</taxon>
        <taxon>Marchantiophyta</taxon>
        <taxon>Marchantiopsida</taxon>
        <taxon>Marchantiidae</taxon>
        <taxon>Marchantiales</taxon>
        <taxon>Marchantiaceae</taxon>
        <taxon>Marchantia</taxon>
    </lineage>
</organism>
<name>A0A2R6X3A1_MARPO</name>
<feature type="region of interest" description="Disordered" evidence="1">
    <location>
        <begin position="69"/>
        <end position="101"/>
    </location>
</feature>
<protein>
    <submittedName>
        <fullName evidence="2">Uncharacterized protein</fullName>
    </submittedName>
</protein>
<feature type="region of interest" description="Disordered" evidence="1">
    <location>
        <begin position="1"/>
        <end position="28"/>
    </location>
</feature>
<reference evidence="3" key="1">
    <citation type="journal article" date="2017" name="Cell">
        <title>Insights into land plant evolution garnered from the Marchantia polymorpha genome.</title>
        <authorList>
            <person name="Bowman J.L."/>
            <person name="Kohchi T."/>
            <person name="Yamato K.T."/>
            <person name="Jenkins J."/>
            <person name="Shu S."/>
            <person name="Ishizaki K."/>
            <person name="Yamaoka S."/>
            <person name="Nishihama R."/>
            <person name="Nakamura Y."/>
            <person name="Berger F."/>
            <person name="Adam C."/>
            <person name="Aki S.S."/>
            <person name="Althoff F."/>
            <person name="Araki T."/>
            <person name="Arteaga-Vazquez M.A."/>
            <person name="Balasubrmanian S."/>
            <person name="Barry K."/>
            <person name="Bauer D."/>
            <person name="Boehm C.R."/>
            <person name="Briginshaw L."/>
            <person name="Caballero-Perez J."/>
            <person name="Catarino B."/>
            <person name="Chen F."/>
            <person name="Chiyoda S."/>
            <person name="Chovatia M."/>
            <person name="Davies K.M."/>
            <person name="Delmans M."/>
            <person name="Demura T."/>
            <person name="Dierschke T."/>
            <person name="Dolan L."/>
            <person name="Dorantes-Acosta A.E."/>
            <person name="Eklund D.M."/>
            <person name="Florent S.N."/>
            <person name="Flores-Sandoval E."/>
            <person name="Fujiyama A."/>
            <person name="Fukuzawa H."/>
            <person name="Galik B."/>
            <person name="Grimanelli D."/>
            <person name="Grimwood J."/>
            <person name="Grossniklaus U."/>
            <person name="Hamada T."/>
            <person name="Haseloff J."/>
            <person name="Hetherington A.J."/>
            <person name="Higo A."/>
            <person name="Hirakawa Y."/>
            <person name="Hundley H.N."/>
            <person name="Ikeda Y."/>
            <person name="Inoue K."/>
            <person name="Inoue S.I."/>
            <person name="Ishida S."/>
            <person name="Jia Q."/>
            <person name="Kakita M."/>
            <person name="Kanazawa T."/>
            <person name="Kawai Y."/>
            <person name="Kawashima T."/>
            <person name="Kennedy M."/>
            <person name="Kinose K."/>
            <person name="Kinoshita T."/>
            <person name="Kohara Y."/>
            <person name="Koide E."/>
            <person name="Komatsu K."/>
            <person name="Kopischke S."/>
            <person name="Kubo M."/>
            <person name="Kyozuka J."/>
            <person name="Lagercrantz U."/>
            <person name="Lin S.S."/>
            <person name="Lindquist E."/>
            <person name="Lipzen A.M."/>
            <person name="Lu C.W."/>
            <person name="De Luna E."/>
            <person name="Martienssen R.A."/>
            <person name="Minamino N."/>
            <person name="Mizutani M."/>
            <person name="Mizutani M."/>
            <person name="Mochizuki N."/>
            <person name="Monte I."/>
            <person name="Mosher R."/>
            <person name="Nagasaki H."/>
            <person name="Nakagami H."/>
            <person name="Naramoto S."/>
            <person name="Nishitani K."/>
            <person name="Ohtani M."/>
            <person name="Okamoto T."/>
            <person name="Okumura M."/>
            <person name="Phillips J."/>
            <person name="Pollak B."/>
            <person name="Reinders A."/>
            <person name="Rovekamp M."/>
            <person name="Sano R."/>
            <person name="Sawa S."/>
            <person name="Schmid M.W."/>
            <person name="Shirakawa M."/>
            <person name="Solano R."/>
            <person name="Spunde A."/>
            <person name="Suetsugu N."/>
            <person name="Sugano S."/>
            <person name="Sugiyama A."/>
            <person name="Sun R."/>
            <person name="Suzuki Y."/>
            <person name="Takenaka M."/>
            <person name="Takezawa D."/>
            <person name="Tomogane H."/>
            <person name="Tsuzuki M."/>
            <person name="Ueda T."/>
            <person name="Umeda M."/>
            <person name="Ward J.M."/>
            <person name="Watanabe Y."/>
            <person name="Yazaki K."/>
            <person name="Yokoyama R."/>
            <person name="Yoshitake Y."/>
            <person name="Yotsui I."/>
            <person name="Zachgo S."/>
            <person name="Schmutz J."/>
        </authorList>
    </citation>
    <scope>NUCLEOTIDE SEQUENCE [LARGE SCALE GENOMIC DNA]</scope>
    <source>
        <strain evidence="3">Tak-1</strain>
    </source>
</reference>
<evidence type="ECO:0000313" key="3">
    <source>
        <dbReference type="Proteomes" id="UP000244005"/>
    </source>
</evidence>
<evidence type="ECO:0000256" key="1">
    <source>
        <dbReference type="SAM" id="MobiDB-lite"/>
    </source>
</evidence>
<dbReference type="Proteomes" id="UP000244005">
    <property type="component" value="Unassembled WGS sequence"/>
</dbReference>
<dbReference type="AlphaFoldDB" id="A0A2R6X3A1"/>
<proteinExistence type="predicted"/>
<dbReference type="Gramene" id="Mp3g17220.1">
    <property type="protein sequence ID" value="Mp3g17220.1.cds"/>
    <property type="gene ID" value="Mp3g17220"/>
</dbReference>
<evidence type="ECO:0000313" key="2">
    <source>
        <dbReference type="EMBL" id="PTQ40579.1"/>
    </source>
</evidence>